<accession>A0A2L2DIA1</accession>
<proteinExistence type="predicted"/>
<organismHost>
    <name type="scientific">Acanthamoeba polyphaga</name>
    <name type="common">Amoeba</name>
    <dbReference type="NCBI Taxonomy" id="5757"/>
</organismHost>
<dbReference type="EMBL" id="MG602507">
    <property type="protein sequence ID" value="AVG45887.1"/>
    <property type="molecule type" value="Genomic_DNA"/>
</dbReference>
<organism evidence="1">
    <name type="scientific">Acanthamoeba polyphaga mimivirus</name>
    <name type="common">APMV</name>
    <dbReference type="NCBI Taxonomy" id="212035"/>
    <lineage>
        <taxon>Viruses</taxon>
        <taxon>Varidnaviria</taxon>
        <taxon>Bamfordvirae</taxon>
        <taxon>Nucleocytoviricota</taxon>
        <taxon>Megaviricetes</taxon>
        <taxon>Imitervirales</taxon>
        <taxon>Mimiviridae</taxon>
        <taxon>Megamimivirinae</taxon>
        <taxon>Mimivirus</taxon>
        <taxon>Mimivirus bradfordmassiliense</taxon>
    </lineage>
</organism>
<protein>
    <submittedName>
        <fullName evidence="1">Uncharacterized protein</fullName>
    </submittedName>
</protein>
<name>A0A2L2DIA1_MIMIV</name>
<reference evidence="1" key="1">
    <citation type="journal article" date="2017" name="Front. Microbiol.">
        <title>Genome Characterization of the First Mimiviruses of Lineage C Isolated in Brazil.</title>
        <authorList>
            <person name="Assis F.L."/>
            <person name="Franco-Luiz A.P.M."/>
            <person name="Dos Santos R.N."/>
            <person name="Campos F.S."/>
            <person name="Dornas F.P."/>
            <person name="Borato P.V.M."/>
            <person name="Franco A.C."/>
            <person name="Abrahao J.S."/>
            <person name="Colson P."/>
            <person name="Scola B."/>
        </authorList>
    </citation>
    <scope>NUCLEOTIDE SEQUENCE [LARGE SCALE GENOMIC DNA]</scope>
</reference>
<sequence>MPYFIFYFQNENDFKQNIYQADNLGQLYNYFLNNIDHFRKLFKIIMLTDSPIRKNFTNFYSQDYREQEDHDLFSKLNWIKSKIKLINVIKNIKPDVLFNDITSIDSPTQIKFDCINNIDGLKTKKIIDVNKKQIEFKSNTFRPNYSNIRSDLELEDLISKSNPRIYMEFLQKGMKILKYYYPHADSSMLIQKINQLWKLHQRIYYMEA</sequence>
<dbReference type="Proteomes" id="UP000280369">
    <property type="component" value="Segment"/>
</dbReference>
<evidence type="ECO:0000313" key="1">
    <source>
        <dbReference type="EMBL" id="AVG45887.1"/>
    </source>
</evidence>